<dbReference type="EMBL" id="GBXM01012391">
    <property type="protein sequence ID" value="JAH96186.1"/>
    <property type="molecule type" value="Transcribed_RNA"/>
</dbReference>
<protein>
    <recommendedName>
        <fullName evidence="2">LCCL domain-containing protein</fullName>
    </recommendedName>
</protein>
<keyword evidence="1" id="KW-0472">Membrane</keyword>
<dbReference type="PANTHER" id="PTHR31331:SF1">
    <property type="entry name" value="CYSTEINE RICH SECRETORY PROTEIN LCCL DOMAIN CONTAINING 2"/>
    <property type="match status" value="1"/>
</dbReference>
<organism evidence="3">
    <name type="scientific">Anguilla anguilla</name>
    <name type="common">European freshwater eel</name>
    <name type="synonym">Muraena anguilla</name>
    <dbReference type="NCBI Taxonomy" id="7936"/>
    <lineage>
        <taxon>Eukaryota</taxon>
        <taxon>Metazoa</taxon>
        <taxon>Chordata</taxon>
        <taxon>Craniata</taxon>
        <taxon>Vertebrata</taxon>
        <taxon>Euteleostomi</taxon>
        <taxon>Actinopterygii</taxon>
        <taxon>Neopterygii</taxon>
        <taxon>Teleostei</taxon>
        <taxon>Anguilliformes</taxon>
        <taxon>Anguillidae</taxon>
        <taxon>Anguilla</taxon>
    </lineage>
</organism>
<dbReference type="SMART" id="SM00603">
    <property type="entry name" value="LCCL"/>
    <property type="match status" value="1"/>
</dbReference>
<dbReference type="SUPFAM" id="SSF69848">
    <property type="entry name" value="LCCL domain"/>
    <property type="match status" value="1"/>
</dbReference>
<dbReference type="Pfam" id="PF03815">
    <property type="entry name" value="LCCL"/>
    <property type="match status" value="1"/>
</dbReference>
<feature type="domain" description="LCCL" evidence="2">
    <location>
        <begin position="8"/>
        <end position="61"/>
    </location>
</feature>
<keyword evidence="1" id="KW-1133">Transmembrane helix</keyword>
<dbReference type="InterPro" id="IPR036609">
    <property type="entry name" value="LCCL_sf"/>
</dbReference>
<reference evidence="3" key="2">
    <citation type="journal article" date="2015" name="Fish Shellfish Immunol.">
        <title>Early steps in the European eel (Anguilla anguilla)-Vibrio vulnificus interaction in the gills: Role of the RtxA13 toxin.</title>
        <authorList>
            <person name="Callol A."/>
            <person name="Pajuelo D."/>
            <person name="Ebbesson L."/>
            <person name="Teles M."/>
            <person name="MacKenzie S."/>
            <person name="Amaro C."/>
        </authorList>
    </citation>
    <scope>NUCLEOTIDE SEQUENCE</scope>
</reference>
<dbReference type="AlphaFoldDB" id="A0A0E9X140"/>
<reference evidence="3" key="1">
    <citation type="submission" date="2014-11" db="EMBL/GenBank/DDBJ databases">
        <authorList>
            <person name="Amaro Gonzalez C."/>
        </authorList>
    </citation>
    <scope>NUCLEOTIDE SEQUENCE</scope>
</reference>
<evidence type="ECO:0000259" key="2">
    <source>
        <dbReference type="PROSITE" id="PS50820"/>
    </source>
</evidence>
<sequence>MQENPDIARVIGTLTYADTSSICRAAIHAGILESQSGGWLDVMPVDNKRQYIASYQNGIYSESLQNPPGGKAFRILRSFEYRQRTCVINPAIVIGWAIIAVLIVSPFPPGLQ</sequence>
<feature type="transmembrane region" description="Helical" evidence="1">
    <location>
        <begin position="86"/>
        <end position="107"/>
    </location>
</feature>
<dbReference type="Gene3D" id="2.170.130.20">
    <property type="entry name" value="LCCL-like domain"/>
    <property type="match status" value="1"/>
</dbReference>
<accession>A0A0E9X140</accession>
<evidence type="ECO:0000256" key="1">
    <source>
        <dbReference type="SAM" id="Phobius"/>
    </source>
</evidence>
<dbReference type="InterPro" id="IPR004043">
    <property type="entry name" value="LCCL"/>
</dbReference>
<dbReference type="PROSITE" id="PS50820">
    <property type="entry name" value="LCCL"/>
    <property type="match status" value="1"/>
</dbReference>
<name>A0A0E9X140_ANGAN</name>
<evidence type="ECO:0000313" key="3">
    <source>
        <dbReference type="EMBL" id="JAH96186.1"/>
    </source>
</evidence>
<proteinExistence type="predicted"/>
<dbReference type="InterPro" id="IPR051957">
    <property type="entry name" value="CRISP-LCCL_domain"/>
</dbReference>
<keyword evidence="1" id="KW-0812">Transmembrane</keyword>
<dbReference type="PANTHER" id="PTHR31331">
    <property type="entry name" value="LCCL DOMAIN PROTEIN (AFU_ORTHOLOGUE AFUA_5G08630)"/>
    <property type="match status" value="1"/>
</dbReference>